<keyword evidence="1" id="KW-0472">Membrane</keyword>
<sequence length="56" mass="6626">MFILMRCCQFGRRKIIQSTIRGNAICYVILLTLSLHMWIPHLTLLSCISIFFLLPW</sequence>
<proteinExistence type="predicted"/>
<keyword evidence="1" id="KW-1133">Transmembrane helix</keyword>
<keyword evidence="1" id="KW-0812">Transmembrane</keyword>
<protein>
    <submittedName>
        <fullName evidence="2">Uncharacterized protein</fullName>
    </submittedName>
</protein>
<accession>A0A0A8ZP22</accession>
<evidence type="ECO:0000313" key="2">
    <source>
        <dbReference type="EMBL" id="JAD40546.1"/>
    </source>
</evidence>
<dbReference type="EMBL" id="GBRH01257349">
    <property type="protein sequence ID" value="JAD40546.1"/>
    <property type="molecule type" value="Transcribed_RNA"/>
</dbReference>
<feature type="transmembrane region" description="Helical" evidence="1">
    <location>
        <begin position="24"/>
        <end position="54"/>
    </location>
</feature>
<evidence type="ECO:0000256" key="1">
    <source>
        <dbReference type="SAM" id="Phobius"/>
    </source>
</evidence>
<dbReference type="AlphaFoldDB" id="A0A0A8ZP22"/>
<reference evidence="2" key="2">
    <citation type="journal article" date="2015" name="Data Brief">
        <title>Shoot transcriptome of the giant reed, Arundo donax.</title>
        <authorList>
            <person name="Barrero R.A."/>
            <person name="Guerrero F.D."/>
            <person name="Moolhuijzen P."/>
            <person name="Goolsby J.A."/>
            <person name="Tidwell J."/>
            <person name="Bellgard S.E."/>
            <person name="Bellgard M.I."/>
        </authorList>
    </citation>
    <scope>NUCLEOTIDE SEQUENCE</scope>
    <source>
        <tissue evidence="2">Shoot tissue taken approximately 20 cm above the soil surface</tissue>
    </source>
</reference>
<reference evidence="2" key="1">
    <citation type="submission" date="2014-09" db="EMBL/GenBank/DDBJ databases">
        <authorList>
            <person name="Magalhaes I.L.F."/>
            <person name="Oliveira U."/>
            <person name="Santos F.R."/>
            <person name="Vidigal T.H.D.A."/>
            <person name="Brescovit A.D."/>
            <person name="Santos A.J."/>
        </authorList>
    </citation>
    <scope>NUCLEOTIDE SEQUENCE</scope>
    <source>
        <tissue evidence="2">Shoot tissue taken approximately 20 cm above the soil surface</tissue>
    </source>
</reference>
<organism evidence="2">
    <name type="scientific">Arundo donax</name>
    <name type="common">Giant reed</name>
    <name type="synonym">Donax arundinaceus</name>
    <dbReference type="NCBI Taxonomy" id="35708"/>
    <lineage>
        <taxon>Eukaryota</taxon>
        <taxon>Viridiplantae</taxon>
        <taxon>Streptophyta</taxon>
        <taxon>Embryophyta</taxon>
        <taxon>Tracheophyta</taxon>
        <taxon>Spermatophyta</taxon>
        <taxon>Magnoliopsida</taxon>
        <taxon>Liliopsida</taxon>
        <taxon>Poales</taxon>
        <taxon>Poaceae</taxon>
        <taxon>PACMAD clade</taxon>
        <taxon>Arundinoideae</taxon>
        <taxon>Arundineae</taxon>
        <taxon>Arundo</taxon>
    </lineage>
</organism>
<name>A0A0A8ZP22_ARUDO</name>